<evidence type="ECO:0000256" key="2">
    <source>
        <dbReference type="ARBA" id="ARBA00022448"/>
    </source>
</evidence>
<feature type="transmembrane region" description="Helical" evidence="8">
    <location>
        <begin position="61"/>
        <end position="79"/>
    </location>
</feature>
<dbReference type="FunFam" id="1.10.3730.20:FF:000001">
    <property type="entry name" value="Quaternary ammonium compound resistance transporter SugE"/>
    <property type="match status" value="1"/>
</dbReference>
<evidence type="ECO:0000256" key="5">
    <source>
        <dbReference type="ARBA" id="ARBA00022989"/>
    </source>
</evidence>
<dbReference type="SUPFAM" id="SSF103481">
    <property type="entry name" value="Multidrug resistance efflux transporter EmrE"/>
    <property type="match status" value="1"/>
</dbReference>
<comment type="caution">
    <text evidence="9">The sequence shown here is derived from an EMBL/GenBank/DDBJ whole genome shotgun (WGS) entry which is preliminary data.</text>
</comment>
<feature type="transmembrane region" description="Helical" evidence="8">
    <location>
        <begin position="85"/>
        <end position="103"/>
    </location>
</feature>
<dbReference type="AlphaFoldDB" id="A0A0R2JQM3"/>
<evidence type="ECO:0000256" key="7">
    <source>
        <dbReference type="RuleBase" id="RU003942"/>
    </source>
</evidence>
<keyword evidence="4 7" id="KW-0812">Transmembrane</keyword>
<organism evidence="9 10">
    <name type="scientific">Weissella minor</name>
    <dbReference type="NCBI Taxonomy" id="1620"/>
    <lineage>
        <taxon>Bacteria</taxon>
        <taxon>Bacillati</taxon>
        <taxon>Bacillota</taxon>
        <taxon>Bacilli</taxon>
        <taxon>Lactobacillales</taxon>
        <taxon>Lactobacillaceae</taxon>
        <taxon>Weissella</taxon>
    </lineage>
</organism>
<proteinExistence type="inferred from homology"/>
<evidence type="ECO:0000256" key="8">
    <source>
        <dbReference type="SAM" id="Phobius"/>
    </source>
</evidence>
<evidence type="ECO:0000256" key="4">
    <source>
        <dbReference type="ARBA" id="ARBA00022692"/>
    </source>
</evidence>
<sequence>MAWMNLIIAGLLEVLWASTMKMSDGFTKWPFAIATVVGMALSVVFLALATKSLPLSTAYPVWTGIGAVGSIIAGVIIFGDHIAPITWIFVVMLLISLIGINITQGH</sequence>
<dbReference type="InterPro" id="IPR037185">
    <property type="entry name" value="EmrE-like"/>
</dbReference>
<dbReference type="InterPro" id="IPR000390">
    <property type="entry name" value="Small_drug/metabolite_transptr"/>
</dbReference>
<evidence type="ECO:0000313" key="10">
    <source>
        <dbReference type="Proteomes" id="UP000051673"/>
    </source>
</evidence>
<feature type="transmembrane region" description="Helical" evidence="8">
    <location>
        <begin position="27"/>
        <end position="49"/>
    </location>
</feature>
<dbReference type="STRING" id="1620.IV67_GL000776"/>
<gene>
    <name evidence="9" type="ORF">IV67_GL000776</name>
</gene>
<comment type="subcellular location">
    <subcellularLocation>
        <location evidence="1 7">Cell membrane</location>
        <topology evidence="1 7">Multi-pass membrane protein</topology>
    </subcellularLocation>
</comment>
<keyword evidence="3" id="KW-1003">Cell membrane</keyword>
<evidence type="ECO:0000256" key="3">
    <source>
        <dbReference type="ARBA" id="ARBA00022475"/>
    </source>
</evidence>
<dbReference type="GO" id="GO:0022857">
    <property type="term" value="F:transmembrane transporter activity"/>
    <property type="evidence" value="ECO:0007669"/>
    <property type="project" value="InterPro"/>
</dbReference>
<dbReference type="Proteomes" id="UP000051673">
    <property type="component" value="Unassembled WGS sequence"/>
</dbReference>
<dbReference type="OrthoDB" id="21828at2"/>
<dbReference type="RefSeq" id="WP_057788325.1">
    <property type="nucleotide sequence ID" value="NZ_JAERKR010000009.1"/>
</dbReference>
<name>A0A0R2JQM3_9LACO</name>
<dbReference type="InterPro" id="IPR045324">
    <property type="entry name" value="Small_multidrug_res"/>
</dbReference>
<dbReference type="Pfam" id="PF00893">
    <property type="entry name" value="Multi_Drug_Res"/>
    <property type="match status" value="1"/>
</dbReference>
<protein>
    <submittedName>
        <fullName evidence="9">Uncharacterized protein</fullName>
    </submittedName>
</protein>
<dbReference type="Gene3D" id="1.10.3730.20">
    <property type="match status" value="1"/>
</dbReference>
<dbReference type="PANTHER" id="PTHR30561:SF0">
    <property type="entry name" value="GUANIDINIUM EXPORTER"/>
    <property type="match status" value="1"/>
</dbReference>
<reference evidence="9 10" key="1">
    <citation type="journal article" date="2015" name="Genome Announc.">
        <title>Expanding the biotechnology potential of lactobacilli through comparative genomics of 213 strains and associated genera.</title>
        <authorList>
            <person name="Sun Z."/>
            <person name="Harris H.M."/>
            <person name="McCann A."/>
            <person name="Guo C."/>
            <person name="Argimon S."/>
            <person name="Zhang W."/>
            <person name="Yang X."/>
            <person name="Jeffery I.B."/>
            <person name="Cooney J.C."/>
            <person name="Kagawa T.F."/>
            <person name="Liu W."/>
            <person name="Song Y."/>
            <person name="Salvetti E."/>
            <person name="Wrobel A."/>
            <person name="Rasinkangas P."/>
            <person name="Parkhill J."/>
            <person name="Rea M.C."/>
            <person name="O'Sullivan O."/>
            <person name="Ritari J."/>
            <person name="Douillard F.P."/>
            <person name="Paul Ross R."/>
            <person name="Yang R."/>
            <person name="Briner A.E."/>
            <person name="Felis G.E."/>
            <person name="de Vos W.M."/>
            <person name="Barrangou R."/>
            <person name="Klaenhammer T.R."/>
            <person name="Caufield P.W."/>
            <person name="Cui Y."/>
            <person name="Zhang H."/>
            <person name="O'Toole P.W."/>
        </authorList>
    </citation>
    <scope>NUCLEOTIDE SEQUENCE [LARGE SCALE GENOMIC DNA]</scope>
    <source>
        <strain evidence="9 10">DSM 20014</strain>
    </source>
</reference>
<keyword evidence="2" id="KW-0813">Transport</keyword>
<evidence type="ECO:0000256" key="1">
    <source>
        <dbReference type="ARBA" id="ARBA00004651"/>
    </source>
</evidence>
<dbReference type="GO" id="GO:0005886">
    <property type="term" value="C:plasma membrane"/>
    <property type="evidence" value="ECO:0007669"/>
    <property type="project" value="UniProtKB-SubCell"/>
</dbReference>
<dbReference type="PATRIC" id="fig|1620.3.peg.790"/>
<evidence type="ECO:0000256" key="6">
    <source>
        <dbReference type="ARBA" id="ARBA00023136"/>
    </source>
</evidence>
<dbReference type="PANTHER" id="PTHR30561">
    <property type="entry name" value="SMR FAMILY PROTON-DEPENDENT DRUG EFFLUX TRANSPORTER SUGE"/>
    <property type="match status" value="1"/>
</dbReference>
<evidence type="ECO:0000313" key="9">
    <source>
        <dbReference type="EMBL" id="KRN76516.1"/>
    </source>
</evidence>
<dbReference type="EMBL" id="JQCD01000029">
    <property type="protein sequence ID" value="KRN76516.1"/>
    <property type="molecule type" value="Genomic_DNA"/>
</dbReference>
<keyword evidence="6 8" id="KW-0472">Membrane</keyword>
<accession>A0A0R2JQM3</accession>
<keyword evidence="10" id="KW-1185">Reference proteome</keyword>
<comment type="similarity">
    <text evidence="7">Belongs to the drug/metabolite transporter (DMT) superfamily. Small multidrug resistance (SMR) (TC 2.A.7.1) family.</text>
</comment>
<keyword evidence="5 8" id="KW-1133">Transmembrane helix</keyword>